<evidence type="ECO:0000313" key="2">
    <source>
        <dbReference type="Proteomes" id="UP000789525"/>
    </source>
</evidence>
<keyword evidence="2" id="KW-1185">Reference proteome</keyword>
<gene>
    <name evidence="1" type="ORF">ACOLOM_LOCUS1848</name>
</gene>
<accession>A0ACA9KK51</accession>
<evidence type="ECO:0000313" key="1">
    <source>
        <dbReference type="EMBL" id="CAG8477245.1"/>
    </source>
</evidence>
<sequence length="1852" mass="215532">MTEAVDKVLEALRGNNLDKKIDALAKLEEELIEETPLEPQEIGQLVQILKDTIKGSQMALSYAALTCLNPFVSLVAETHPPQFKNVVSAFASVVIDKQGDSKDKTRDTALQVLLTMYNSATSINGGANIITALGTIIKDSAFGHKQWRVREQVDSAKELEREFQNILVPFQGKESEQNWLNRERSINRLRGLVRGEAFTNFRETFINGLKLTMDGILKSLNSLRTTLTLASASLVKDLAVNLGPALDPFADNLLANLIKIVLSTKKIVARAAAISANALLQHVSYHNRLVTQLWNAMEDNNKQLREYAIGFVTTVVKSHENKRDVMERSGAAEMLEKCVRKGLTDANPKVRETCRELFWSFYEIWTERGERVLKNIEPAVKKQLERDRPKTLNITSPVEPTTPATPTRGRTRSASFGKSKRPPSIAASDSGASDNFPLRADSASKNAKEDRSRLSAKTPTPKLRAKSPAPPAMMKGKSDASKLLKSPSMSPSKSTSQSTLTVPKPHPRKLTVIEQLEHSEWTTRIEGILNVAQLVVKRSMDTPSGKPDFKKTLLPPDEDLSSHLLNILNDKSNKVLETFLEPNVFIELAKVVKLENLLPRVLFLASDETKPEQAEIVKNFLPKIKAELGGEKSLAALNKCLLALGGSGTTPRKLAAAFGFTPPQKRKVINGILNWLNEIVEPKVDEVEQNEGMVKGFLGDQEKYKLLANRLIPLATMIKEKSENFKPLSDLRKRRERELLQQRERERELELQQLQEIEYEKELQRQRELEAERQREREIEMQRKLEQEQKLKMKREQRERELQEQRERELQEQRERELQEQRERELQEQRERELQEQRERELQEQRERELQEREFERERELQIKRERELQEREFERERELRIKRERELQEQREYERELQERELERDRELQIKREREFRERREAEQAVDQRQHEIDRHERELQQRDNERGIEIQPKSRKPSPLHRVQSLSVLQSNQTNPLVNDWVKQQIAPQSMPSESPREHDWSPKNKHASVGTNLLYPYEVDGRHQRSRTPTRESDYDTRALRENGNWEERDRRNIDWNEHGRRMTYDNEEGQLVDRDRLMPRDNEWDERDRRSSPRSKENEWNYYKQKSARDQYLHGEKNVLKNSRSTEWDNMSGNSQDRERESSRHYEWDEKAGRPVPRNKDLEWDERSARSLPKELRERDFDERSERSERSIRMLQRDSDWDDRSSLASPRDRRNFEYDDRTHRLRVKDSKESLNDRRTSRVIRDSEWDERGQRIPRDSRKNEWDDRGPRPSPKNHWENYWDERNRRPHLKDTERGSNRQKGTEWTNNGRRMSRDSSWTETTDRETYSEGPYEDNDSVSEFELTQSQREGYKDKRTMSEPMEREVRMDSSLRPSQKDVQKIKRVVSPPHTSHRAMKFDERDPELKNLKEIADVEENSLNDETAPDNLVDMTISRTSIYITDDMWKQLSNTLDGNINPFFVNPEERFKNGNNAIDADTTLSPIQEIEIPELLNASEENPQRKNTVIKISEKDSSTSPIHSDEIQQNTITETNIPVSDGKNSTEPSEKGDLTSIAGSAECVPSLTEKPSQTASSESKDSIPSARERALKHIEHSSLPVSMQEKKLLLVTLLAHLNNHEVDNYLFRKLTRLSKETSLNNRKLADDIWECGERFREILTALIGFLADTKDTEMKENAVILLGHFLENQFDYSLDQRLERDILHVLLECRADLSKSICFHAEEILENYVQRVDGNAGLYALIDIMESSLFGNTTNSDAQSKMKASAFMALSRIFMRFDKGSLKRQIGRIVPLTIKGFGDSRSIIRKSVVDTLVAIYTVLGDDNTFFEYLRGLSQTQLNLLYYYFDRSGQQFAE</sequence>
<dbReference type="Proteomes" id="UP000789525">
    <property type="component" value="Unassembled WGS sequence"/>
</dbReference>
<reference evidence="1" key="1">
    <citation type="submission" date="2021-06" db="EMBL/GenBank/DDBJ databases">
        <authorList>
            <person name="Kallberg Y."/>
            <person name="Tangrot J."/>
            <person name="Rosling A."/>
        </authorList>
    </citation>
    <scope>NUCLEOTIDE SEQUENCE</scope>
    <source>
        <strain evidence="1">CL356</strain>
    </source>
</reference>
<protein>
    <submittedName>
        <fullName evidence="1">923_t:CDS:1</fullName>
    </submittedName>
</protein>
<comment type="caution">
    <text evidence="1">The sequence shown here is derived from an EMBL/GenBank/DDBJ whole genome shotgun (WGS) entry which is preliminary data.</text>
</comment>
<dbReference type="EMBL" id="CAJVPT010002205">
    <property type="protein sequence ID" value="CAG8477245.1"/>
    <property type="molecule type" value="Genomic_DNA"/>
</dbReference>
<proteinExistence type="predicted"/>
<name>A0ACA9KK51_9GLOM</name>
<organism evidence="1 2">
    <name type="scientific">Acaulospora colombiana</name>
    <dbReference type="NCBI Taxonomy" id="27376"/>
    <lineage>
        <taxon>Eukaryota</taxon>
        <taxon>Fungi</taxon>
        <taxon>Fungi incertae sedis</taxon>
        <taxon>Mucoromycota</taxon>
        <taxon>Glomeromycotina</taxon>
        <taxon>Glomeromycetes</taxon>
        <taxon>Diversisporales</taxon>
        <taxon>Acaulosporaceae</taxon>
        <taxon>Acaulospora</taxon>
    </lineage>
</organism>